<proteinExistence type="predicted"/>
<keyword evidence="3" id="KW-1185">Reference proteome</keyword>
<name>A0AAV9JG06_9PEZI</name>
<gene>
    <name evidence="2" type="ORF">LTR36_004638</name>
</gene>
<protein>
    <submittedName>
        <fullName evidence="2">Uncharacterized protein</fullName>
    </submittedName>
</protein>
<dbReference type="Proteomes" id="UP001324427">
    <property type="component" value="Unassembled WGS sequence"/>
</dbReference>
<evidence type="ECO:0000256" key="1">
    <source>
        <dbReference type="SAM" id="MobiDB-lite"/>
    </source>
</evidence>
<dbReference type="AlphaFoldDB" id="A0AAV9JG06"/>
<sequence>MRDTPITDVNRHRLFRRPKCALNISAGHPPWLAEHPPLLAVSRQLRDEADEMYWGKNQWAIYLDAKREDDSDTLDMIDDDLHTPMQQMQKWVDMIGLHRLKHLRDFTMGIELCYKRSRCGPEEFRVRVDMEKGLQVELPASRTHLKGMREDVLGWIGISRSRAPERAGEGIVDYFLGEREFWSEWFFSYPEPERDWESEDSDEHEDDYSESDDDSGGDDDADESMDDDDEWEDERRKMVKSMGKAQLRSGRRSISGDLV</sequence>
<evidence type="ECO:0000313" key="3">
    <source>
        <dbReference type="Proteomes" id="UP001324427"/>
    </source>
</evidence>
<comment type="caution">
    <text evidence="2">The sequence shown here is derived from an EMBL/GenBank/DDBJ whole genome shotgun (WGS) entry which is preliminary data.</text>
</comment>
<feature type="region of interest" description="Disordered" evidence="1">
    <location>
        <begin position="193"/>
        <end position="259"/>
    </location>
</feature>
<feature type="compositionally biased region" description="Acidic residues" evidence="1">
    <location>
        <begin position="194"/>
        <end position="232"/>
    </location>
</feature>
<evidence type="ECO:0000313" key="2">
    <source>
        <dbReference type="EMBL" id="KAK4544140.1"/>
    </source>
</evidence>
<accession>A0AAV9JG06</accession>
<dbReference type="EMBL" id="JAVFHQ010000027">
    <property type="protein sequence ID" value="KAK4544140.1"/>
    <property type="molecule type" value="Genomic_DNA"/>
</dbReference>
<reference evidence="2 3" key="1">
    <citation type="submission" date="2021-11" db="EMBL/GenBank/DDBJ databases">
        <title>Black yeast isolated from Biological Soil Crust.</title>
        <authorList>
            <person name="Kurbessoian T."/>
        </authorList>
    </citation>
    <scope>NUCLEOTIDE SEQUENCE [LARGE SCALE GENOMIC DNA]</scope>
    <source>
        <strain evidence="2 3">CCFEE 5522</strain>
    </source>
</reference>
<organism evidence="2 3">
    <name type="scientific">Oleoguttula mirabilis</name>
    <dbReference type="NCBI Taxonomy" id="1507867"/>
    <lineage>
        <taxon>Eukaryota</taxon>
        <taxon>Fungi</taxon>
        <taxon>Dikarya</taxon>
        <taxon>Ascomycota</taxon>
        <taxon>Pezizomycotina</taxon>
        <taxon>Dothideomycetes</taxon>
        <taxon>Dothideomycetidae</taxon>
        <taxon>Mycosphaerellales</taxon>
        <taxon>Teratosphaeriaceae</taxon>
        <taxon>Oleoguttula</taxon>
    </lineage>
</organism>